<evidence type="ECO:0000313" key="3">
    <source>
        <dbReference type="EMBL" id="SDS58081.1"/>
    </source>
</evidence>
<feature type="transmembrane region" description="Helical" evidence="2">
    <location>
        <begin position="375"/>
        <end position="395"/>
    </location>
</feature>
<dbReference type="RefSeq" id="WP_157720403.1">
    <property type="nucleotide sequence ID" value="NZ_LT629749.1"/>
</dbReference>
<dbReference type="PANTHER" id="PTHR36840:SF1">
    <property type="entry name" value="BLL5714 PROTEIN"/>
    <property type="match status" value="1"/>
</dbReference>
<proteinExistence type="predicted"/>
<evidence type="ECO:0000256" key="1">
    <source>
        <dbReference type="SAM" id="MobiDB-lite"/>
    </source>
</evidence>
<feature type="transmembrane region" description="Helical" evidence="2">
    <location>
        <begin position="53"/>
        <end position="75"/>
    </location>
</feature>
<feature type="transmembrane region" description="Helical" evidence="2">
    <location>
        <begin position="87"/>
        <end position="104"/>
    </location>
</feature>
<protein>
    <submittedName>
        <fullName evidence="3">Low temperature requirement protein LtrA</fullName>
    </submittedName>
</protein>
<feature type="transmembrane region" description="Helical" evidence="2">
    <location>
        <begin position="110"/>
        <end position="129"/>
    </location>
</feature>
<gene>
    <name evidence="3" type="ORF">SAMN04488543_1996</name>
</gene>
<sequence length="403" mass="42525">MSDTATESLIRPPTLHLGRAGEASRLELFFDLAYVLVVLELAHGLYVDLTLHGLLVMAGLFTAIWFSWMGFTLYANRFDTDDLVFRLAKLAATAAIAGCAASASDAVGKYAVPFAASYLLGRLVLLGLYARAWRHVTEARATINVYLLCIGVSTVLWAVSLAVPGPGRYWIWAVAVLVDAVGPVVATLRDDKLPLHIEHLPERFGLLVILVLGEAVGGAARGTHDASWAGPSVVVGALGLLVAASLWWSYFDVAAGSSSRRLEEPLATGDDEPDAPEDEPPAADERHDLFVYGHFPLALGTVLVGVGLEGLAVHPETPGPSEFAWTLAGGLALFFAGIAMIVAGTARSWAPVWPWPLLLIPAVLLLGAAPVPTALLHTAAFAVVTAAAAAHGTLITRRTPTPT</sequence>
<feature type="transmembrane region" description="Helical" evidence="2">
    <location>
        <begin position="200"/>
        <end position="220"/>
    </location>
</feature>
<accession>A0A1H1TDG0</accession>
<keyword evidence="2" id="KW-1133">Transmembrane helix</keyword>
<keyword evidence="2" id="KW-0812">Transmembrane</keyword>
<feature type="transmembrane region" description="Helical" evidence="2">
    <location>
        <begin position="323"/>
        <end position="345"/>
    </location>
</feature>
<feature type="transmembrane region" description="Helical" evidence="2">
    <location>
        <begin position="141"/>
        <end position="163"/>
    </location>
</feature>
<evidence type="ECO:0000313" key="4">
    <source>
        <dbReference type="Proteomes" id="UP000199092"/>
    </source>
</evidence>
<dbReference type="AlphaFoldDB" id="A0A1H1TDG0"/>
<dbReference type="STRING" id="546871.SAMN04488543_1996"/>
<feature type="compositionally biased region" description="Acidic residues" evidence="1">
    <location>
        <begin position="269"/>
        <end position="282"/>
    </location>
</feature>
<dbReference type="InterPro" id="IPR010640">
    <property type="entry name" value="Low_temperature_requirement_A"/>
</dbReference>
<dbReference type="Pfam" id="PF06772">
    <property type="entry name" value="LtrA"/>
    <property type="match status" value="1"/>
</dbReference>
<dbReference type="PANTHER" id="PTHR36840">
    <property type="entry name" value="BLL5714 PROTEIN"/>
    <property type="match status" value="1"/>
</dbReference>
<reference evidence="3 4" key="1">
    <citation type="submission" date="2016-10" db="EMBL/GenBank/DDBJ databases">
        <authorList>
            <person name="de Groot N.N."/>
        </authorList>
    </citation>
    <scope>NUCLEOTIDE SEQUENCE [LARGE SCALE GENOMIC DNA]</scope>
    <source>
        <strain evidence="3 4">DSM 21741</strain>
    </source>
</reference>
<feature type="transmembrane region" description="Helical" evidence="2">
    <location>
        <begin position="289"/>
        <end position="311"/>
    </location>
</feature>
<feature type="transmembrane region" description="Helical" evidence="2">
    <location>
        <begin position="352"/>
        <end position="369"/>
    </location>
</feature>
<dbReference type="EMBL" id="LT629749">
    <property type="protein sequence ID" value="SDS58081.1"/>
    <property type="molecule type" value="Genomic_DNA"/>
</dbReference>
<dbReference type="Proteomes" id="UP000199092">
    <property type="component" value="Chromosome I"/>
</dbReference>
<dbReference type="OrthoDB" id="7698234at2"/>
<feature type="region of interest" description="Disordered" evidence="1">
    <location>
        <begin position="262"/>
        <end position="283"/>
    </location>
</feature>
<feature type="transmembrane region" description="Helical" evidence="2">
    <location>
        <begin position="232"/>
        <end position="251"/>
    </location>
</feature>
<keyword evidence="4" id="KW-1185">Reference proteome</keyword>
<keyword evidence="2" id="KW-0472">Membrane</keyword>
<feature type="transmembrane region" description="Helical" evidence="2">
    <location>
        <begin position="169"/>
        <end position="188"/>
    </location>
</feature>
<organism evidence="3 4">
    <name type="scientific">Friedmanniella luteola</name>
    <dbReference type="NCBI Taxonomy" id="546871"/>
    <lineage>
        <taxon>Bacteria</taxon>
        <taxon>Bacillati</taxon>
        <taxon>Actinomycetota</taxon>
        <taxon>Actinomycetes</taxon>
        <taxon>Propionibacteriales</taxon>
        <taxon>Nocardioidaceae</taxon>
        <taxon>Friedmanniella</taxon>
    </lineage>
</organism>
<evidence type="ECO:0000256" key="2">
    <source>
        <dbReference type="SAM" id="Phobius"/>
    </source>
</evidence>
<name>A0A1H1TDG0_9ACTN</name>